<dbReference type="Proteomes" id="UP001464555">
    <property type="component" value="Unassembled WGS sequence"/>
</dbReference>
<gene>
    <name evidence="3" type="ORF">AAEO56_17370</name>
</gene>
<name>A0ABU9I0U3_9FLAO</name>
<evidence type="ECO:0000313" key="3">
    <source>
        <dbReference type="EMBL" id="MEL1246048.1"/>
    </source>
</evidence>
<protein>
    <submittedName>
        <fullName evidence="3">Head GIN domain-containing protein</fullName>
    </submittedName>
</protein>
<feature type="chain" id="PRO_5045255592" evidence="1">
    <location>
        <begin position="19"/>
        <end position="218"/>
    </location>
</feature>
<keyword evidence="1" id="KW-0732">Signal</keyword>
<dbReference type="InterPro" id="IPR021255">
    <property type="entry name" value="DUF2807"/>
</dbReference>
<dbReference type="EMBL" id="JBBYHR010000011">
    <property type="protein sequence ID" value="MEL1246048.1"/>
    <property type="molecule type" value="Genomic_DNA"/>
</dbReference>
<feature type="signal peptide" evidence="1">
    <location>
        <begin position="1"/>
        <end position="18"/>
    </location>
</feature>
<feature type="domain" description="Putative auto-transporter adhesin head GIN" evidence="2">
    <location>
        <begin position="27"/>
        <end position="201"/>
    </location>
</feature>
<dbReference type="RefSeq" id="WP_341698343.1">
    <property type="nucleotide sequence ID" value="NZ_JBBYHR010000011.1"/>
</dbReference>
<sequence length="218" mass="22073">MKTFLALAVMAACQFAVAQNITELKSFRGLAISGNIDVTLVASKENKLVIEEGDPKGLKIGSDEGNLALSTKGNAGYEVTLYFNGPIEEMAASGGVEITTKGTIKGKNMEVSIAGGSKATLSLDIDHLSTAIASGSEMTLSGKAKNMEAAVASGGELEAGGFKTENSSAVVASGGEAKIYATGNVDATVASGGELTILGNPKKVNQVKADGGEINVVK</sequence>
<proteinExistence type="predicted"/>
<comment type="caution">
    <text evidence="3">The sequence shown here is derived from an EMBL/GenBank/DDBJ whole genome shotgun (WGS) entry which is preliminary data.</text>
</comment>
<keyword evidence="4" id="KW-1185">Reference proteome</keyword>
<accession>A0ABU9I0U3</accession>
<evidence type="ECO:0000313" key="4">
    <source>
        <dbReference type="Proteomes" id="UP001464555"/>
    </source>
</evidence>
<reference evidence="3 4" key="1">
    <citation type="submission" date="2024-04" db="EMBL/GenBank/DDBJ databases">
        <title>Flavobacterium sp. DGU11 16S ribosomal RNA gene Genome sequencing and assembly.</title>
        <authorList>
            <person name="Park S."/>
        </authorList>
    </citation>
    <scope>NUCLEOTIDE SEQUENCE [LARGE SCALE GENOMIC DNA]</scope>
    <source>
        <strain evidence="3 4">DGU11</strain>
    </source>
</reference>
<organism evidence="3 4">
    <name type="scientific">Flavobacterium arundinis</name>
    <dbReference type="NCBI Taxonomy" id="3139143"/>
    <lineage>
        <taxon>Bacteria</taxon>
        <taxon>Pseudomonadati</taxon>
        <taxon>Bacteroidota</taxon>
        <taxon>Flavobacteriia</taxon>
        <taxon>Flavobacteriales</taxon>
        <taxon>Flavobacteriaceae</taxon>
        <taxon>Flavobacterium</taxon>
    </lineage>
</organism>
<dbReference type="Pfam" id="PF10988">
    <property type="entry name" value="DUF2807"/>
    <property type="match status" value="1"/>
</dbReference>
<dbReference type="Gene3D" id="2.160.20.120">
    <property type="match status" value="1"/>
</dbReference>
<evidence type="ECO:0000259" key="2">
    <source>
        <dbReference type="Pfam" id="PF10988"/>
    </source>
</evidence>
<evidence type="ECO:0000256" key="1">
    <source>
        <dbReference type="SAM" id="SignalP"/>
    </source>
</evidence>